<dbReference type="WBParaSite" id="GPUH_0000112701-mRNA-1">
    <property type="protein sequence ID" value="GPUH_0000112701-mRNA-1"/>
    <property type="gene ID" value="GPUH_0000112701"/>
</dbReference>
<organism evidence="1">
    <name type="scientific">Gongylonema pulchrum</name>
    <dbReference type="NCBI Taxonomy" id="637853"/>
    <lineage>
        <taxon>Eukaryota</taxon>
        <taxon>Metazoa</taxon>
        <taxon>Ecdysozoa</taxon>
        <taxon>Nematoda</taxon>
        <taxon>Chromadorea</taxon>
        <taxon>Rhabditida</taxon>
        <taxon>Spirurina</taxon>
        <taxon>Spiruromorpha</taxon>
        <taxon>Spiruroidea</taxon>
        <taxon>Gongylonematidae</taxon>
        <taxon>Gongylonema</taxon>
    </lineage>
</organism>
<sequence length="120" mass="13688">LAEKSSVVKVSTHAKTEVMVSFEQVPDEDSLAEAAALPPYFMQSIKQRKEKGRSLLNLSDLDRLRNPAYFRCERENRGGMGHNRLDRFTPTMVTTPSAPCCFSNVNWRSRSETSLYCERL</sequence>
<protein>
    <submittedName>
        <fullName evidence="1">Uncharacterized protein</fullName>
    </submittedName>
</protein>
<reference evidence="1" key="1">
    <citation type="submission" date="2016-06" db="UniProtKB">
        <authorList>
            <consortium name="WormBaseParasite"/>
        </authorList>
    </citation>
    <scope>IDENTIFICATION</scope>
</reference>
<evidence type="ECO:0000313" key="1">
    <source>
        <dbReference type="WBParaSite" id="GPUH_0000112701-mRNA-1"/>
    </source>
</evidence>
<dbReference type="AlphaFoldDB" id="A0A183CXD6"/>
<name>A0A183CXD6_9BILA</name>
<accession>A0A183CXD6</accession>
<proteinExistence type="predicted"/>